<reference evidence="8 9" key="1">
    <citation type="submission" date="2020-08" db="EMBL/GenBank/DDBJ databases">
        <title>Sequencing the genomes of 1000 actinobacteria strains.</title>
        <authorList>
            <person name="Klenk H.-P."/>
        </authorList>
    </citation>
    <scope>NUCLEOTIDE SEQUENCE [LARGE SCALE GENOMIC DNA]</scope>
    <source>
        <strain evidence="8 9">DSM 44786</strain>
    </source>
</reference>
<dbReference type="InterPro" id="IPR000909">
    <property type="entry name" value="PLipase_C_PInositol-sp_X_dom"/>
</dbReference>
<dbReference type="GO" id="GO:0005975">
    <property type="term" value="P:carbohydrate metabolic process"/>
    <property type="evidence" value="ECO:0007669"/>
    <property type="project" value="InterPro"/>
</dbReference>
<evidence type="ECO:0000256" key="3">
    <source>
        <dbReference type="ARBA" id="ARBA00019758"/>
    </source>
</evidence>
<dbReference type="GO" id="GO:0004436">
    <property type="term" value="F:phosphatidylinositol diacylglycerol-lyase activity"/>
    <property type="evidence" value="ECO:0007669"/>
    <property type="project" value="UniProtKB-EC"/>
</dbReference>
<dbReference type="PANTHER" id="PTHR13593:SF113">
    <property type="entry name" value="SI:DKEY-266F7.9"/>
    <property type="match status" value="1"/>
</dbReference>
<name>A0A7W7WFK6_9ACTN</name>
<feature type="signal peptide" evidence="6">
    <location>
        <begin position="1"/>
        <end position="33"/>
    </location>
</feature>
<dbReference type="EMBL" id="JACHJR010000001">
    <property type="protein sequence ID" value="MBB4945301.1"/>
    <property type="molecule type" value="Genomic_DNA"/>
</dbReference>
<evidence type="ECO:0000256" key="1">
    <source>
        <dbReference type="ARBA" id="ARBA00001316"/>
    </source>
</evidence>
<evidence type="ECO:0000313" key="9">
    <source>
        <dbReference type="Proteomes" id="UP000573327"/>
    </source>
</evidence>
<evidence type="ECO:0000313" key="8">
    <source>
        <dbReference type="EMBL" id="MBB4945301.1"/>
    </source>
</evidence>
<dbReference type="PROSITE" id="PS50007">
    <property type="entry name" value="PIPLC_X_DOMAIN"/>
    <property type="match status" value="1"/>
</dbReference>
<dbReference type="SUPFAM" id="SSF48208">
    <property type="entry name" value="Six-hairpin glycosidases"/>
    <property type="match status" value="1"/>
</dbReference>
<dbReference type="SUPFAM" id="SSF51695">
    <property type="entry name" value="PLC-like phosphodiesterases"/>
    <property type="match status" value="1"/>
</dbReference>
<sequence>MAPPKSRSPRAARAALVLAVLAAPVAVTHPASADTVPTAVNPQNWMSGVGGETPLSAMTVPGTHETMAIHGGMFVQTQYDYGDSGATLGHQLDSGIRAIDIRVRVVDGGFTIHHGAYYQNAVFDDVLGQARNFLAAHSSETILLRLHAECGGDTLASPTSCVDQPWKATQAERMAILDRYVEQNKDLFYDKSVVKPTPAEGGLYYYHQAEIPKLSEVRGKIVLTNFEGPGGGDYGYGIKDYKSHLGDLDQPASIEQKWDAVRTHLDEAALSNSGMYVTYTSASTVAHTPDGFANGESRMIGPRERVKIEGVNSKLSGYLGSPDVTKHLGVVMMDFPTGSVIDPLISRNLSLAGPNKPVFHATPPSRYSLENAYSYLAGDLDRYGSGSALRVPQSYRGGYFDDPRFGPDGFQASFTYDNALVVAAFLQRGNSEDIGRATALGDSLLYAQAHDIVPDGRLRASYEPNPFVTASGAPYVGGFSVYTGNMAWAGLTFTRLYHVTGQQRFLDGALKAANWIQANAADSRGAGGYTGGLRNDDETGAEMIPLRWKATEHNIDTGAFFRMLAQVTGDGVWQSRSDNAFAFVRTMQAANGHLWTGTGLDGVTINEDVEPEDVQTWSYLATKDPAYAPAIDWTAGRMAATDGGFSGVSFSGADTSKVWFEGTAHLAAAYRARNAPGDADKATTLLATIAAAQTNAPNNDGRGIVAASSDGLNTGEGDIYYAALHTGATAWYLIAAQGGNPFVL</sequence>
<dbReference type="SMART" id="SM00148">
    <property type="entry name" value="PLCXc"/>
    <property type="match status" value="1"/>
</dbReference>
<evidence type="ECO:0000256" key="4">
    <source>
        <dbReference type="ARBA" id="ARBA00030474"/>
    </source>
</evidence>
<evidence type="ECO:0000256" key="6">
    <source>
        <dbReference type="SAM" id="SignalP"/>
    </source>
</evidence>
<protein>
    <recommendedName>
        <fullName evidence="3">1-phosphatidylinositol phosphodiesterase</fullName>
        <ecNumber evidence="2">4.6.1.13</ecNumber>
    </recommendedName>
    <alternativeName>
        <fullName evidence="4">Phosphatidylinositol diacylglycerol-lyase</fullName>
    </alternativeName>
    <alternativeName>
        <fullName evidence="5">Phosphatidylinositol-specific phospholipase C</fullName>
    </alternativeName>
</protein>
<feature type="chain" id="PRO_5031568110" description="1-phosphatidylinositol phosphodiesterase" evidence="6">
    <location>
        <begin position="34"/>
        <end position="744"/>
    </location>
</feature>
<accession>A0A7W7WFK6</accession>
<dbReference type="InterPro" id="IPR008928">
    <property type="entry name" value="6-hairpin_glycosidase_sf"/>
</dbReference>
<dbReference type="Gene3D" id="3.20.20.190">
    <property type="entry name" value="Phosphatidylinositol (PI) phosphodiesterase"/>
    <property type="match status" value="1"/>
</dbReference>
<dbReference type="InterPro" id="IPR017946">
    <property type="entry name" value="PLC-like_Pdiesterase_TIM-brl"/>
</dbReference>
<dbReference type="AlphaFoldDB" id="A0A7W7WFK6"/>
<keyword evidence="9" id="KW-1185">Reference proteome</keyword>
<feature type="domain" description="Phosphatidylinositol-specific phospholipase C X" evidence="7">
    <location>
        <begin position="52"/>
        <end position="226"/>
    </location>
</feature>
<dbReference type="PANTHER" id="PTHR13593">
    <property type="match status" value="1"/>
</dbReference>
<dbReference type="RefSeq" id="WP_184911684.1">
    <property type="nucleotide sequence ID" value="NZ_JACHJR010000001.1"/>
</dbReference>
<dbReference type="GO" id="GO:0006629">
    <property type="term" value="P:lipid metabolic process"/>
    <property type="evidence" value="ECO:0007669"/>
    <property type="project" value="InterPro"/>
</dbReference>
<dbReference type="InterPro" id="IPR051057">
    <property type="entry name" value="PI-PLC_domain"/>
</dbReference>
<organism evidence="8 9">
    <name type="scientific">Kitasatospora gansuensis</name>
    <dbReference type="NCBI Taxonomy" id="258050"/>
    <lineage>
        <taxon>Bacteria</taxon>
        <taxon>Bacillati</taxon>
        <taxon>Actinomycetota</taxon>
        <taxon>Actinomycetes</taxon>
        <taxon>Kitasatosporales</taxon>
        <taxon>Streptomycetaceae</taxon>
        <taxon>Kitasatospora</taxon>
    </lineage>
</organism>
<gene>
    <name evidence="8" type="ORF">F4556_000836</name>
</gene>
<evidence type="ECO:0000256" key="5">
    <source>
        <dbReference type="ARBA" id="ARBA00030782"/>
    </source>
</evidence>
<comment type="catalytic activity">
    <reaction evidence="1">
        <text>a 1,2-diacyl-sn-glycero-3-phospho-(1D-myo-inositol) = 1D-myo-inositol 1,2-cyclic phosphate + a 1,2-diacyl-sn-glycerol</text>
        <dbReference type="Rhea" id="RHEA:17093"/>
        <dbReference type="ChEBI" id="CHEBI:17815"/>
        <dbReference type="ChEBI" id="CHEBI:57880"/>
        <dbReference type="ChEBI" id="CHEBI:58484"/>
        <dbReference type="EC" id="4.6.1.13"/>
    </reaction>
</comment>
<comment type="caution">
    <text evidence="8">The sequence shown here is derived from an EMBL/GenBank/DDBJ whole genome shotgun (WGS) entry which is preliminary data.</text>
</comment>
<evidence type="ECO:0000259" key="7">
    <source>
        <dbReference type="SMART" id="SM00148"/>
    </source>
</evidence>
<dbReference type="GO" id="GO:0008081">
    <property type="term" value="F:phosphoric diester hydrolase activity"/>
    <property type="evidence" value="ECO:0007669"/>
    <property type="project" value="InterPro"/>
</dbReference>
<dbReference type="Proteomes" id="UP000573327">
    <property type="component" value="Unassembled WGS sequence"/>
</dbReference>
<proteinExistence type="predicted"/>
<dbReference type="Gene3D" id="1.50.10.20">
    <property type="match status" value="1"/>
</dbReference>
<keyword evidence="6" id="KW-0732">Signal</keyword>
<dbReference type="EC" id="4.6.1.13" evidence="2"/>
<evidence type="ECO:0000256" key="2">
    <source>
        <dbReference type="ARBA" id="ARBA00012581"/>
    </source>
</evidence>
<dbReference type="Pfam" id="PF00388">
    <property type="entry name" value="PI-PLC-X"/>
    <property type="match status" value="1"/>
</dbReference>